<evidence type="ECO:0008006" key="4">
    <source>
        <dbReference type="Google" id="ProtNLM"/>
    </source>
</evidence>
<dbReference type="RefSeq" id="WP_196834709.1">
    <property type="nucleotide sequence ID" value="NZ_JADOTZ010000001.1"/>
</dbReference>
<name>A0A931DAQ9_9MICC</name>
<dbReference type="Proteomes" id="UP000625033">
    <property type="component" value="Unassembled WGS sequence"/>
</dbReference>
<accession>A0A931DAQ9</accession>
<sequence length="150" mass="16780">MATKKTTTTSKRPRPTKSGELRRPPGLGKRGAKIWQELATEDPVRNSVVLEAARTADRLDELDSVIRGKGVLELMQFRSVVPKEDDLGDDRLTVEVKFQSVLGEARQQSLAFAQLLKSLGLDSKAAEVNTRPETELPENVTPFERVKQRR</sequence>
<proteinExistence type="predicted"/>
<organism evidence="2 3">
    <name type="scientific">Zhihengliuella flava</name>
    <dbReference type="NCBI Taxonomy" id="1285193"/>
    <lineage>
        <taxon>Bacteria</taxon>
        <taxon>Bacillati</taxon>
        <taxon>Actinomycetota</taxon>
        <taxon>Actinomycetes</taxon>
        <taxon>Micrococcales</taxon>
        <taxon>Micrococcaceae</taxon>
        <taxon>Zhihengliuella</taxon>
    </lineage>
</organism>
<evidence type="ECO:0000313" key="2">
    <source>
        <dbReference type="EMBL" id="MBG6083250.1"/>
    </source>
</evidence>
<evidence type="ECO:0000256" key="1">
    <source>
        <dbReference type="SAM" id="MobiDB-lite"/>
    </source>
</evidence>
<comment type="caution">
    <text evidence="2">The sequence shown here is derived from an EMBL/GenBank/DDBJ whole genome shotgun (WGS) entry which is preliminary data.</text>
</comment>
<feature type="region of interest" description="Disordered" evidence="1">
    <location>
        <begin position="127"/>
        <end position="150"/>
    </location>
</feature>
<keyword evidence="3" id="KW-1185">Reference proteome</keyword>
<dbReference type="AlphaFoldDB" id="A0A931DAQ9"/>
<gene>
    <name evidence="2" type="ORF">IW252_000017</name>
</gene>
<evidence type="ECO:0000313" key="3">
    <source>
        <dbReference type="Proteomes" id="UP000625033"/>
    </source>
</evidence>
<feature type="region of interest" description="Disordered" evidence="1">
    <location>
        <begin position="1"/>
        <end position="30"/>
    </location>
</feature>
<feature type="compositionally biased region" description="Low complexity" evidence="1">
    <location>
        <begin position="1"/>
        <end position="10"/>
    </location>
</feature>
<dbReference type="EMBL" id="JADOTZ010000001">
    <property type="protein sequence ID" value="MBG6083250.1"/>
    <property type="molecule type" value="Genomic_DNA"/>
</dbReference>
<reference evidence="2" key="1">
    <citation type="submission" date="2020-11" db="EMBL/GenBank/DDBJ databases">
        <title>Sequencing the genomes of 1000 actinobacteria strains.</title>
        <authorList>
            <person name="Klenk H.-P."/>
        </authorList>
    </citation>
    <scope>NUCLEOTIDE SEQUENCE</scope>
    <source>
        <strain evidence="2">DSM 26152</strain>
    </source>
</reference>
<protein>
    <recommendedName>
        <fullName evidence="4">Terminase</fullName>
    </recommendedName>
</protein>